<dbReference type="RefSeq" id="WP_110395658.1">
    <property type="nucleotide sequence ID" value="NZ_JBHUHB010000001.1"/>
</dbReference>
<accession>A0A2V3VWB5</accession>
<dbReference type="Proteomes" id="UP000247978">
    <property type="component" value="Unassembled WGS sequence"/>
</dbReference>
<keyword evidence="2" id="KW-0808">Transferase</keyword>
<dbReference type="SUPFAM" id="SSF53448">
    <property type="entry name" value="Nucleotide-diphospho-sugar transferases"/>
    <property type="match status" value="1"/>
</dbReference>
<protein>
    <submittedName>
        <fullName evidence="2">Molybdenum cofactor cytidylyltransferase</fullName>
    </submittedName>
</protein>
<comment type="caution">
    <text evidence="2">The sequence shown here is derived from an EMBL/GenBank/DDBJ whole genome shotgun (WGS) entry which is preliminary data.</text>
</comment>
<dbReference type="PANTHER" id="PTHR43777">
    <property type="entry name" value="MOLYBDENUM COFACTOR CYTIDYLYLTRANSFERASE"/>
    <property type="match status" value="1"/>
</dbReference>
<dbReference type="InterPro" id="IPR025877">
    <property type="entry name" value="MobA-like_NTP_Trfase"/>
</dbReference>
<dbReference type="EMBL" id="QJJQ01000008">
    <property type="protein sequence ID" value="PXW86237.1"/>
    <property type="molecule type" value="Genomic_DNA"/>
</dbReference>
<gene>
    <name evidence="2" type="ORF">DFR56_10852</name>
</gene>
<evidence type="ECO:0000259" key="1">
    <source>
        <dbReference type="Pfam" id="PF12804"/>
    </source>
</evidence>
<dbReference type="Pfam" id="PF12804">
    <property type="entry name" value="NTP_transf_3"/>
    <property type="match status" value="1"/>
</dbReference>
<evidence type="ECO:0000313" key="2">
    <source>
        <dbReference type="EMBL" id="PXW86237.1"/>
    </source>
</evidence>
<dbReference type="OrthoDB" id="285216at2"/>
<name>A0A2V3VWB5_9BACI</name>
<evidence type="ECO:0000313" key="3">
    <source>
        <dbReference type="Proteomes" id="UP000247978"/>
    </source>
</evidence>
<reference evidence="2 3" key="1">
    <citation type="submission" date="2018-05" db="EMBL/GenBank/DDBJ databases">
        <title>Genomic Encyclopedia of Type Strains, Phase IV (KMG-IV): sequencing the most valuable type-strain genomes for metagenomic binning, comparative biology and taxonomic classification.</title>
        <authorList>
            <person name="Goeker M."/>
        </authorList>
    </citation>
    <scope>NUCLEOTIDE SEQUENCE [LARGE SCALE GENOMIC DNA]</scope>
    <source>
        <strain evidence="2 3">DSM 28556</strain>
    </source>
</reference>
<proteinExistence type="predicted"/>
<keyword evidence="3" id="KW-1185">Reference proteome</keyword>
<dbReference type="AlphaFoldDB" id="A0A2V3VWB5"/>
<keyword evidence="2" id="KW-0548">Nucleotidyltransferase</keyword>
<feature type="domain" description="MobA-like NTP transferase" evidence="1">
    <location>
        <begin position="8"/>
        <end position="174"/>
    </location>
</feature>
<sequence>MNQQKIIGIYLAAGQSSRFGQNKLLASLGKVPLGSMALETALQSNLDEVFVVTKKGDLLKWFPEALRAKYRKKVKILSCTQSNKGQSFSLKYGLDKAKKGGAIAIVVILADQPCISVHLINQLIEYYHAHRLLAFIGATYRGTISPPILFDARFFPRLYELKGDTGARQLIQRNVHLGYLFEITDPILHTDVDTVDDYVNLLQKLAPFPGK</sequence>
<dbReference type="GO" id="GO:0016779">
    <property type="term" value="F:nucleotidyltransferase activity"/>
    <property type="evidence" value="ECO:0007669"/>
    <property type="project" value="UniProtKB-KW"/>
</dbReference>
<dbReference type="CDD" id="cd04182">
    <property type="entry name" value="GT_2_like_f"/>
    <property type="match status" value="1"/>
</dbReference>
<dbReference type="Gene3D" id="3.90.550.10">
    <property type="entry name" value="Spore Coat Polysaccharide Biosynthesis Protein SpsA, Chain A"/>
    <property type="match status" value="1"/>
</dbReference>
<organism evidence="2 3">
    <name type="scientific">Pseudogracilibacillus auburnensis</name>
    <dbReference type="NCBI Taxonomy" id="1494959"/>
    <lineage>
        <taxon>Bacteria</taxon>
        <taxon>Bacillati</taxon>
        <taxon>Bacillota</taxon>
        <taxon>Bacilli</taxon>
        <taxon>Bacillales</taxon>
        <taxon>Bacillaceae</taxon>
        <taxon>Pseudogracilibacillus</taxon>
    </lineage>
</organism>
<dbReference type="PANTHER" id="PTHR43777:SF1">
    <property type="entry name" value="MOLYBDENUM COFACTOR CYTIDYLYLTRANSFERASE"/>
    <property type="match status" value="1"/>
</dbReference>
<dbReference type="InterPro" id="IPR029044">
    <property type="entry name" value="Nucleotide-diphossugar_trans"/>
</dbReference>